<evidence type="ECO:0000256" key="1">
    <source>
        <dbReference type="SAM" id="MobiDB-lite"/>
    </source>
</evidence>
<comment type="caution">
    <text evidence="4">The sequence shown here is derived from an EMBL/GenBank/DDBJ whole genome shotgun (WGS) entry which is preliminary data.</text>
</comment>
<feature type="transmembrane region" description="Helical" evidence="2">
    <location>
        <begin position="185"/>
        <end position="207"/>
    </location>
</feature>
<feature type="region of interest" description="Disordered" evidence="1">
    <location>
        <begin position="1"/>
        <end position="32"/>
    </location>
</feature>
<feature type="transmembrane region" description="Helical" evidence="2">
    <location>
        <begin position="48"/>
        <end position="66"/>
    </location>
</feature>
<dbReference type="PANTHER" id="PTHR23028">
    <property type="entry name" value="ACETYLTRANSFERASE"/>
    <property type="match status" value="1"/>
</dbReference>
<organism evidence="4 5">
    <name type="scientific">Mobilicoccus pelagius NBRC 104925</name>
    <dbReference type="NCBI Taxonomy" id="1089455"/>
    <lineage>
        <taxon>Bacteria</taxon>
        <taxon>Bacillati</taxon>
        <taxon>Actinomycetota</taxon>
        <taxon>Actinomycetes</taxon>
        <taxon>Micrococcales</taxon>
        <taxon>Dermatophilaceae</taxon>
        <taxon>Mobilicoccus</taxon>
    </lineage>
</organism>
<protein>
    <submittedName>
        <fullName evidence="4">Putative acyltransferase</fullName>
    </submittedName>
</protein>
<feature type="transmembrane region" description="Helical" evidence="2">
    <location>
        <begin position="288"/>
        <end position="306"/>
    </location>
</feature>
<feature type="domain" description="Acyltransferase 3" evidence="3">
    <location>
        <begin position="42"/>
        <end position="357"/>
    </location>
</feature>
<keyword evidence="2" id="KW-0812">Transmembrane</keyword>
<dbReference type="InterPro" id="IPR002656">
    <property type="entry name" value="Acyl_transf_3_dom"/>
</dbReference>
<sequence>MSRDERTTGRLREEHHAQTHPRSESPGAGVTLRETFDPRRNSLTMMRLALAALVAVSHALAVAFGWQPQFHDDPALGPTYLGDLAVDGFFVVSGFLVTMSYLRLPGVGRYLWHRVVRIMPAFWACLVVTALVVAPLLAWLEGDDPRAVFPESLRYVTGNAFLLVRDYGVAGLPSGTFTPRVVNGALWTLFYEFLCYVGVVVLGLVGALTRRRHLVLVGIGVLWAAALATTLGVAEVPAWQMRRLALMFLLGVAGYVYAGRLRIDGRLAVLSFVVLGPALVQLPDYRVLASPAFAYLVLWGMVRLPFTWNPRTDLSYGLYIWHWPIVTLLAVAGVGRVGEVGFVLLTLLLSGLVAAVSWRFVESPALAHKSMPAPWARSRRPGSTVAADRVAS</sequence>
<dbReference type="Proteomes" id="UP000004367">
    <property type="component" value="Unassembled WGS sequence"/>
</dbReference>
<keyword evidence="4" id="KW-0808">Transferase</keyword>
<dbReference type="PANTHER" id="PTHR23028:SF53">
    <property type="entry name" value="ACYL_TRANSF_3 DOMAIN-CONTAINING PROTEIN"/>
    <property type="match status" value="1"/>
</dbReference>
<dbReference type="STRING" id="1089455.MOPEL_135_00630"/>
<dbReference type="GO" id="GO:0000271">
    <property type="term" value="P:polysaccharide biosynthetic process"/>
    <property type="evidence" value="ECO:0007669"/>
    <property type="project" value="TreeGrafter"/>
</dbReference>
<dbReference type="EMBL" id="BAFE01000094">
    <property type="protein sequence ID" value="GAB49825.1"/>
    <property type="molecule type" value="Genomic_DNA"/>
</dbReference>
<dbReference type="GO" id="GO:0016747">
    <property type="term" value="F:acyltransferase activity, transferring groups other than amino-acyl groups"/>
    <property type="evidence" value="ECO:0007669"/>
    <property type="project" value="InterPro"/>
</dbReference>
<dbReference type="OrthoDB" id="9796461at2"/>
<dbReference type="Pfam" id="PF01757">
    <property type="entry name" value="Acyl_transf_3"/>
    <property type="match status" value="1"/>
</dbReference>
<reference evidence="4 5" key="1">
    <citation type="submission" date="2012-02" db="EMBL/GenBank/DDBJ databases">
        <title>Whole genome shotgun sequence of Mobilicoccus pelagius NBRC 104925.</title>
        <authorList>
            <person name="Yoshida Y."/>
            <person name="Hosoyama A."/>
            <person name="Tsuchikane K."/>
            <person name="Katsumata H."/>
            <person name="Yamazaki S."/>
            <person name="Fujita N."/>
        </authorList>
    </citation>
    <scope>NUCLEOTIDE SEQUENCE [LARGE SCALE GENOMIC DNA]</scope>
    <source>
        <strain evidence="4 5">NBRC 104925</strain>
    </source>
</reference>
<name>H5UVR7_9MICO</name>
<dbReference type="InterPro" id="IPR050879">
    <property type="entry name" value="Acyltransferase_3"/>
</dbReference>
<dbReference type="eggNOG" id="COG1835">
    <property type="taxonomic scope" value="Bacteria"/>
</dbReference>
<dbReference type="GO" id="GO:0016020">
    <property type="term" value="C:membrane"/>
    <property type="evidence" value="ECO:0007669"/>
    <property type="project" value="TreeGrafter"/>
</dbReference>
<evidence type="ECO:0000313" key="4">
    <source>
        <dbReference type="EMBL" id="GAB49825.1"/>
    </source>
</evidence>
<keyword evidence="5" id="KW-1185">Reference proteome</keyword>
<proteinExistence type="predicted"/>
<feature type="transmembrane region" description="Helical" evidence="2">
    <location>
        <begin position="214"/>
        <end position="234"/>
    </location>
</feature>
<feature type="compositionally biased region" description="Basic and acidic residues" evidence="1">
    <location>
        <begin position="1"/>
        <end position="23"/>
    </location>
</feature>
<dbReference type="RefSeq" id="WP_009483668.1">
    <property type="nucleotide sequence ID" value="NZ_BAFE01000094.1"/>
</dbReference>
<keyword evidence="2" id="KW-0472">Membrane</keyword>
<dbReference type="AlphaFoldDB" id="H5UVR7"/>
<evidence type="ECO:0000259" key="3">
    <source>
        <dbReference type="Pfam" id="PF01757"/>
    </source>
</evidence>
<keyword evidence="2" id="KW-1133">Transmembrane helix</keyword>
<accession>H5UVR7</accession>
<feature type="transmembrane region" description="Helical" evidence="2">
    <location>
        <begin position="318"/>
        <end position="335"/>
    </location>
</feature>
<feature type="transmembrane region" description="Helical" evidence="2">
    <location>
        <begin position="116"/>
        <end position="140"/>
    </location>
</feature>
<evidence type="ECO:0000256" key="2">
    <source>
        <dbReference type="SAM" id="Phobius"/>
    </source>
</evidence>
<keyword evidence="4" id="KW-0012">Acyltransferase</keyword>
<gene>
    <name evidence="4" type="ORF">MOPEL_135_00630</name>
</gene>
<feature type="transmembrane region" description="Helical" evidence="2">
    <location>
        <begin position="240"/>
        <end position="258"/>
    </location>
</feature>
<feature type="transmembrane region" description="Helical" evidence="2">
    <location>
        <begin position="86"/>
        <end position="104"/>
    </location>
</feature>
<feature type="transmembrane region" description="Helical" evidence="2">
    <location>
        <begin position="341"/>
        <end position="361"/>
    </location>
</feature>
<evidence type="ECO:0000313" key="5">
    <source>
        <dbReference type="Proteomes" id="UP000004367"/>
    </source>
</evidence>
<feature type="transmembrane region" description="Helical" evidence="2">
    <location>
        <begin position="265"/>
        <end position="282"/>
    </location>
</feature>